<organism evidence="6 7">
    <name type="scientific">Bacillus infantis</name>
    <dbReference type="NCBI Taxonomy" id="324767"/>
    <lineage>
        <taxon>Bacteria</taxon>
        <taxon>Bacillati</taxon>
        <taxon>Bacillota</taxon>
        <taxon>Bacilli</taxon>
        <taxon>Bacillales</taxon>
        <taxon>Bacillaceae</taxon>
        <taxon>Bacillus</taxon>
    </lineage>
</organism>
<evidence type="ECO:0000256" key="1">
    <source>
        <dbReference type="ARBA" id="ARBA00023015"/>
    </source>
</evidence>
<reference evidence="6 7" key="1">
    <citation type="submission" date="2019-08" db="EMBL/GenBank/DDBJ databases">
        <title>Bacillus genomes from the desert of Cuatro Cienegas, Coahuila.</title>
        <authorList>
            <person name="Olmedo-Alvarez G."/>
        </authorList>
    </citation>
    <scope>NUCLEOTIDE SEQUENCE [LARGE SCALE GENOMIC DNA]</scope>
    <source>
        <strain evidence="6 7">CH37_1T</strain>
    </source>
</reference>
<dbReference type="InterPro" id="IPR016032">
    <property type="entry name" value="Sig_transdc_resp-reg_C-effctor"/>
</dbReference>
<dbReference type="InterPro" id="IPR036388">
    <property type="entry name" value="WH-like_DNA-bd_sf"/>
</dbReference>
<evidence type="ECO:0000259" key="5">
    <source>
        <dbReference type="PROSITE" id="PS51755"/>
    </source>
</evidence>
<accession>A0A5D4SCD1</accession>
<protein>
    <submittedName>
        <fullName evidence="6">Helix-turn-helix domain-containing protein</fullName>
    </submittedName>
</protein>
<evidence type="ECO:0000256" key="2">
    <source>
        <dbReference type="ARBA" id="ARBA00023125"/>
    </source>
</evidence>
<dbReference type="GO" id="GO:0006355">
    <property type="term" value="P:regulation of DNA-templated transcription"/>
    <property type="evidence" value="ECO:0007669"/>
    <property type="project" value="InterPro"/>
</dbReference>
<evidence type="ECO:0000313" key="7">
    <source>
        <dbReference type="Proteomes" id="UP000323732"/>
    </source>
</evidence>
<dbReference type="InterPro" id="IPR001867">
    <property type="entry name" value="OmpR/PhoB-type_DNA-bd"/>
</dbReference>
<dbReference type="PROSITE" id="PS51755">
    <property type="entry name" value="OMPR_PHOB"/>
    <property type="match status" value="1"/>
</dbReference>
<dbReference type="GO" id="GO:0000160">
    <property type="term" value="P:phosphorelay signal transduction system"/>
    <property type="evidence" value="ECO:0007669"/>
    <property type="project" value="InterPro"/>
</dbReference>
<keyword evidence="1" id="KW-0805">Transcription regulation</keyword>
<dbReference type="Proteomes" id="UP000323732">
    <property type="component" value="Unassembled WGS sequence"/>
</dbReference>
<evidence type="ECO:0000313" key="6">
    <source>
        <dbReference type="EMBL" id="TYS60639.1"/>
    </source>
</evidence>
<dbReference type="SUPFAM" id="SSF46894">
    <property type="entry name" value="C-terminal effector domain of the bipartite response regulators"/>
    <property type="match status" value="1"/>
</dbReference>
<dbReference type="CDD" id="cd00383">
    <property type="entry name" value="trans_reg_C"/>
    <property type="match status" value="1"/>
</dbReference>
<dbReference type="EMBL" id="VTES01000006">
    <property type="protein sequence ID" value="TYS60639.1"/>
    <property type="molecule type" value="Genomic_DNA"/>
</dbReference>
<proteinExistence type="predicted"/>
<evidence type="ECO:0000256" key="3">
    <source>
        <dbReference type="ARBA" id="ARBA00023163"/>
    </source>
</evidence>
<feature type="domain" description="OmpR/PhoB-type" evidence="5">
    <location>
        <begin position="140"/>
        <end position="237"/>
    </location>
</feature>
<feature type="DNA-binding region" description="OmpR/PhoB-type" evidence="4">
    <location>
        <begin position="140"/>
        <end position="237"/>
    </location>
</feature>
<gene>
    <name evidence="6" type="ORF">FZD47_20745</name>
</gene>
<dbReference type="AlphaFoldDB" id="A0A5D4SCD1"/>
<sequence>MSAEKYNKNWLILISKDSMLYSSISKLEETKWSTVCLPNTRELLQLVEEGISPRYVVWHVPIFREIHLKFCIQWKKKYTNTRLLVVIDKEVHLQLNKDYSFDKIIDFCILGNNYEKISDFIQKDTRDIFLSPLKKQSSPLYIPIYPGIKVNPSLRYLDNNGSIISLPAKEYELLMYLVKQRGNFVTIEQILLSVWDEFSSPENARQMIYKLRKKLYRNTPPYNILLYVRGTGYTLVDRKDSPLLSTKA</sequence>
<keyword evidence="2 4" id="KW-0238">DNA-binding</keyword>
<dbReference type="Pfam" id="PF00486">
    <property type="entry name" value="Trans_reg_C"/>
    <property type="match status" value="1"/>
</dbReference>
<evidence type="ECO:0000256" key="4">
    <source>
        <dbReference type="PROSITE-ProRule" id="PRU01091"/>
    </source>
</evidence>
<comment type="caution">
    <text evidence="6">The sequence shown here is derived from an EMBL/GenBank/DDBJ whole genome shotgun (WGS) entry which is preliminary data.</text>
</comment>
<dbReference type="SMART" id="SM00862">
    <property type="entry name" value="Trans_reg_C"/>
    <property type="match status" value="1"/>
</dbReference>
<keyword evidence="3" id="KW-0804">Transcription</keyword>
<dbReference type="Gene3D" id="1.10.10.10">
    <property type="entry name" value="Winged helix-like DNA-binding domain superfamily/Winged helix DNA-binding domain"/>
    <property type="match status" value="1"/>
</dbReference>
<dbReference type="RefSeq" id="WP_148950786.1">
    <property type="nucleotide sequence ID" value="NZ_VTES01000006.1"/>
</dbReference>
<dbReference type="GO" id="GO:0003677">
    <property type="term" value="F:DNA binding"/>
    <property type="evidence" value="ECO:0007669"/>
    <property type="project" value="UniProtKB-UniRule"/>
</dbReference>
<name>A0A5D4SCD1_9BACI</name>